<dbReference type="AlphaFoldDB" id="A0AAV4C451"/>
<proteinExistence type="predicted"/>
<name>A0AAV4C451_9GAST</name>
<protein>
    <submittedName>
        <fullName evidence="2">Uncharacterized protein</fullName>
    </submittedName>
</protein>
<keyword evidence="3" id="KW-1185">Reference proteome</keyword>
<evidence type="ECO:0000313" key="2">
    <source>
        <dbReference type="EMBL" id="GFO27460.1"/>
    </source>
</evidence>
<sequence>MHETIDLEFISESLQAVGVTRALDGALFKQTELTYDVILDLGKFMQGEGFSYSEILEKLSLLSRRQVTCTADQLRKRIQAADKTKKKLVSNAKREHEALNSWLRKPFFHSANVATNASSSPCNESASTSFRLPSANLASTKTSFAPPAASTPEKDDDSCTYLHSQNMQYIRKLQQSLNESKEREQNLSIQLQAVKELYQFCQSSLNNLQSNHSILQDKLKAALDQTKSLNQEKSDLEAAFKEVKASQLYRRCKWLEKERDDLQDTTSEHNDLKERYEELKKEKINMQKYLSIARQKRDQYKAAANRIDKDTVNLLLRDGAPEVSLHNGNRFSDALRKTVISLQRRCNSAPLNAPSASKLLLKSCLGSIGL</sequence>
<comment type="caution">
    <text evidence="2">The sequence shown here is derived from an EMBL/GenBank/DDBJ whole genome shotgun (WGS) entry which is preliminary data.</text>
</comment>
<dbReference type="Proteomes" id="UP000735302">
    <property type="component" value="Unassembled WGS sequence"/>
</dbReference>
<gene>
    <name evidence="2" type="ORF">PoB_005396500</name>
</gene>
<feature type="coiled-coil region" evidence="1">
    <location>
        <begin position="170"/>
        <end position="296"/>
    </location>
</feature>
<evidence type="ECO:0000313" key="3">
    <source>
        <dbReference type="Proteomes" id="UP000735302"/>
    </source>
</evidence>
<reference evidence="2 3" key="1">
    <citation type="journal article" date="2021" name="Elife">
        <title>Chloroplast acquisition without the gene transfer in kleptoplastic sea slugs, Plakobranchus ocellatus.</title>
        <authorList>
            <person name="Maeda T."/>
            <person name="Takahashi S."/>
            <person name="Yoshida T."/>
            <person name="Shimamura S."/>
            <person name="Takaki Y."/>
            <person name="Nagai Y."/>
            <person name="Toyoda A."/>
            <person name="Suzuki Y."/>
            <person name="Arimoto A."/>
            <person name="Ishii H."/>
            <person name="Satoh N."/>
            <person name="Nishiyama T."/>
            <person name="Hasebe M."/>
            <person name="Maruyama T."/>
            <person name="Minagawa J."/>
            <person name="Obokata J."/>
            <person name="Shigenobu S."/>
        </authorList>
    </citation>
    <scope>NUCLEOTIDE SEQUENCE [LARGE SCALE GENOMIC DNA]</scope>
</reference>
<keyword evidence="1" id="KW-0175">Coiled coil</keyword>
<accession>A0AAV4C451</accession>
<evidence type="ECO:0000256" key="1">
    <source>
        <dbReference type="SAM" id="Coils"/>
    </source>
</evidence>
<dbReference type="EMBL" id="BLXT01005922">
    <property type="protein sequence ID" value="GFO27460.1"/>
    <property type="molecule type" value="Genomic_DNA"/>
</dbReference>
<organism evidence="2 3">
    <name type="scientific">Plakobranchus ocellatus</name>
    <dbReference type="NCBI Taxonomy" id="259542"/>
    <lineage>
        <taxon>Eukaryota</taxon>
        <taxon>Metazoa</taxon>
        <taxon>Spiralia</taxon>
        <taxon>Lophotrochozoa</taxon>
        <taxon>Mollusca</taxon>
        <taxon>Gastropoda</taxon>
        <taxon>Heterobranchia</taxon>
        <taxon>Euthyneura</taxon>
        <taxon>Panpulmonata</taxon>
        <taxon>Sacoglossa</taxon>
        <taxon>Placobranchoidea</taxon>
        <taxon>Plakobranchidae</taxon>
        <taxon>Plakobranchus</taxon>
    </lineage>
</organism>